<accession>A0ABP0R1A0</accession>
<gene>
    <name evidence="11" type="ORF">SCF082_LOCUS43943</name>
</gene>
<dbReference type="Proteomes" id="UP001642464">
    <property type="component" value="Unassembled WGS sequence"/>
</dbReference>
<dbReference type="PANTHER" id="PTHR11246:SF5">
    <property type="entry name" value="PRE-MRNA-SPLICING FACTOR SYF1"/>
    <property type="match status" value="1"/>
</dbReference>
<dbReference type="InterPro" id="IPR055430">
    <property type="entry name" value="HAT_Syf1_CNRKL1_C"/>
</dbReference>
<evidence type="ECO:0000256" key="8">
    <source>
        <dbReference type="SAM" id="MobiDB-lite"/>
    </source>
</evidence>
<dbReference type="Pfam" id="PF23220">
    <property type="entry name" value="HAT_Syf1_M"/>
    <property type="match status" value="1"/>
</dbReference>
<comment type="subcellular location">
    <subcellularLocation>
        <location evidence="1">Nucleus</location>
    </subcellularLocation>
</comment>
<keyword evidence="6" id="KW-0508">mRNA splicing</keyword>
<comment type="similarity">
    <text evidence="2">Belongs to the crooked-neck family.</text>
</comment>
<evidence type="ECO:0000256" key="2">
    <source>
        <dbReference type="ARBA" id="ARBA00008644"/>
    </source>
</evidence>
<proteinExistence type="inferred from homology"/>
<dbReference type="Gene3D" id="1.25.40.10">
    <property type="entry name" value="Tetratricopeptide repeat domain"/>
    <property type="match status" value="3"/>
</dbReference>
<evidence type="ECO:0000259" key="10">
    <source>
        <dbReference type="Pfam" id="PF23231"/>
    </source>
</evidence>
<feature type="compositionally biased region" description="Basic and acidic residues" evidence="8">
    <location>
        <begin position="430"/>
        <end position="440"/>
    </location>
</feature>
<keyword evidence="3" id="KW-0507">mRNA processing</keyword>
<organism evidence="11 12">
    <name type="scientific">Durusdinium trenchii</name>
    <dbReference type="NCBI Taxonomy" id="1381693"/>
    <lineage>
        <taxon>Eukaryota</taxon>
        <taxon>Sar</taxon>
        <taxon>Alveolata</taxon>
        <taxon>Dinophyceae</taxon>
        <taxon>Suessiales</taxon>
        <taxon>Symbiodiniaceae</taxon>
        <taxon>Durusdinium</taxon>
    </lineage>
</organism>
<evidence type="ECO:0000313" key="11">
    <source>
        <dbReference type="EMBL" id="CAK9093415.1"/>
    </source>
</evidence>
<feature type="compositionally biased region" description="Basic residues" evidence="8">
    <location>
        <begin position="622"/>
        <end position="634"/>
    </location>
</feature>
<evidence type="ECO:0000256" key="4">
    <source>
        <dbReference type="ARBA" id="ARBA00022728"/>
    </source>
</evidence>
<keyword evidence="7" id="KW-0539">Nucleus</keyword>
<evidence type="ECO:0000256" key="3">
    <source>
        <dbReference type="ARBA" id="ARBA00022664"/>
    </source>
</evidence>
<feature type="domain" description="Pre-mRNA-splicing factor Syf1/CRNKL1-like C-terminal HAT-repeats" evidence="10">
    <location>
        <begin position="57"/>
        <end position="436"/>
    </location>
</feature>
<sequence length="634" mass="71935">MLRLEDLLGRRPELVSSVKLRQNPHNVHEWLQRAKLYKDTPEKVIRCFTEAVMTVDPQKAEGRLWTLWAAFAKFYESHDDIENARVIFSKATQVNYRGVDDLASVWCEWIEMELRHKEFDEALKVARQATGQKRAAALKEDKDVVQNRLFRSTKLWSLCIDLEESLGTTASTRAAYDATLEFKVATPSLILSYARFLEDRKYFEDAFKVYERGIKVFAWPHVSDIWLTYLSKFVERYGGRKLERARDLFEQAVEKVPPKFARRLHMLYAKLEEEHGLARHALSIYNRATKAVEEKDMFEMYSILLRKTAELFGQTRTREIYDQAIENLPQDRIKDACVRYAKMETMLGEVDRARGIYEHASQFCDPRREEEFWKVWRGFEVQHGNEDTFRDMLRIKRSVQAMFSQVHFNATDIAAENAGAVLDPMAAAEEQMKTEEDRKRQGGALGPDAKRQRVTADAQTARKELLGKFEPAETWEGIRDGFIFKLGIKGLGYYEDSSLQQIEARSAAAAAAERKALAAEQRAQEANPEEIELDMDDDEDDAPGAEPPPAASSSAAVAMTANSEIELNVEDIEEAPIPSEVFGGGLSSMRANLPEETVEEPPLAAPAPAAEEKKKSGALAKFQKKGKGKGGSKG</sequence>
<feature type="compositionally biased region" description="Acidic residues" evidence="8">
    <location>
        <begin position="527"/>
        <end position="543"/>
    </location>
</feature>
<keyword evidence="12" id="KW-1185">Reference proteome</keyword>
<evidence type="ECO:0000313" key="12">
    <source>
        <dbReference type="Proteomes" id="UP001642464"/>
    </source>
</evidence>
<evidence type="ECO:0000256" key="7">
    <source>
        <dbReference type="ARBA" id="ARBA00023242"/>
    </source>
</evidence>
<evidence type="ECO:0000259" key="9">
    <source>
        <dbReference type="Pfam" id="PF23220"/>
    </source>
</evidence>
<evidence type="ECO:0000256" key="1">
    <source>
        <dbReference type="ARBA" id="ARBA00004123"/>
    </source>
</evidence>
<evidence type="ECO:0000256" key="6">
    <source>
        <dbReference type="ARBA" id="ARBA00023187"/>
    </source>
</evidence>
<dbReference type="SUPFAM" id="SSF48452">
    <property type="entry name" value="TPR-like"/>
    <property type="match status" value="3"/>
</dbReference>
<dbReference type="EMBL" id="CAXAMM010040463">
    <property type="protein sequence ID" value="CAK9093415.1"/>
    <property type="molecule type" value="Genomic_DNA"/>
</dbReference>
<feature type="region of interest" description="Disordered" evidence="8">
    <location>
        <begin position="429"/>
        <end position="454"/>
    </location>
</feature>
<dbReference type="InterPro" id="IPR003107">
    <property type="entry name" value="HAT"/>
</dbReference>
<comment type="caution">
    <text evidence="11">The sequence shown here is derived from an EMBL/GenBank/DDBJ whole genome shotgun (WGS) entry which is preliminary data.</text>
</comment>
<protein>
    <submittedName>
        <fullName evidence="11">Pre-mRNA-splicing factor SYF1 (XPA-binding protein 2)</fullName>
    </submittedName>
</protein>
<evidence type="ECO:0000256" key="5">
    <source>
        <dbReference type="ARBA" id="ARBA00022737"/>
    </source>
</evidence>
<feature type="compositionally biased region" description="Low complexity" evidence="8">
    <location>
        <begin position="600"/>
        <end position="609"/>
    </location>
</feature>
<feature type="domain" description="Pre-mRNA-splicing factor SYF1 central HAT repeats" evidence="9">
    <location>
        <begin position="1"/>
        <end position="55"/>
    </location>
</feature>
<dbReference type="PANTHER" id="PTHR11246">
    <property type="entry name" value="PRE-MRNA SPLICING FACTOR"/>
    <property type="match status" value="1"/>
</dbReference>
<name>A0ABP0R1A0_9DINO</name>
<dbReference type="Pfam" id="PF23231">
    <property type="entry name" value="HAT_Syf1_CNRKL1_C"/>
    <property type="match status" value="1"/>
</dbReference>
<keyword evidence="4" id="KW-0747">Spliceosome</keyword>
<feature type="region of interest" description="Disordered" evidence="8">
    <location>
        <begin position="519"/>
        <end position="557"/>
    </location>
</feature>
<dbReference type="InterPro" id="IPR011990">
    <property type="entry name" value="TPR-like_helical_dom_sf"/>
</dbReference>
<dbReference type="InterPro" id="IPR045075">
    <property type="entry name" value="Syf1-like"/>
</dbReference>
<dbReference type="SMART" id="SM00386">
    <property type="entry name" value="HAT"/>
    <property type="match status" value="6"/>
</dbReference>
<keyword evidence="5" id="KW-0677">Repeat</keyword>
<dbReference type="InterPro" id="IPR056350">
    <property type="entry name" value="HAT_Syf1_central"/>
</dbReference>
<reference evidence="11 12" key="1">
    <citation type="submission" date="2024-02" db="EMBL/GenBank/DDBJ databases">
        <authorList>
            <person name="Chen Y."/>
            <person name="Shah S."/>
            <person name="Dougan E. K."/>
            <person name="Thang M."/>
            <person name="Chan C."/>
        </authorList>
    </citation>
    <scope>NUCLEOTIDE SEQUENCE [LARGE SCALE GENOMIC DNA]</scope>
</reference>
<feature type="region of interest" description="Disordered" evidence="8">
    <location>
        <begin position="569"/>
        <end position="634"/>
    </location>
</feature>